<feature type="domain" description="GST N-terminal" evidence="1">
    <location>
        <begin position="8"/>
        <end position="92"/>
    </location>
</feature>
<dbReference type="InterPro" id="IPR010987">
    <property type="entry name" value="Glutathione-S-Trfase_C-like"/>
</dbReference>
<dbReference type="Pfam" id="PF02798">
    <property type="entry name" value="GST_N"/>
    <property type="match status" value="1"/>
</dbReference>
<dbReference type="GO" id="GO:0004364">
    <property type="term" value="F:glutathione transferase activity"/>
    <property type="evidence" value="ECO:0007669"/>
    <property type="project" value="TreeGrafter"/>
</dbReference>
<gene>
    <name evidence="3" type="ORF">GQ26_0440170</name>
</gene>
<reference evidence="3" key="2">
    <citation type="journal article" date="2014" name="PLoS Genet.">
        <title>Signature gene expression reveals novel clues to the molecular mechanisms of dimorphic transition in Penicillium marneffei.</title>
        <authorList>
            <person name="Yang E."/>
            <person name="Wang G."/>
            <person name="Cai J."/>
            <person name="Woo P.C."/>
            <person name="Lau S.K."/>
            <person name="Yuen K.-Y."/>
            <person name="Chow W.-N."/>
            <person name="Lin X."/>
        </authorList>
    </citation>
    <scope>NUCLEOTIDE SEQUENCE</scope>
    <source>
        <strain evidence="3">PM1</strain>
    </source>
</reference>
<dbReference type="InterPro" id="IPR040079">
    <property type="entry name" value="Glutathione_S-Trfase"/>
</dbReference>
<dbReference type="Pfam" id="PF14497">
    <property type="entry name" value="GST_C_3"/>
    <property type="match status" value="1"/>
</dbReference>
<dbReference type="SUPFAM" id="SSF52833">
    <property type="entry name" value="Thioredoxin-like"/>
    <property type="match status" value="1"/>
</dbReference>
<dbReference type="InterPro" id="IPR036282">
    <property type="entry name" value="Glutathione-S-Trfase_C_sf"/>
</dbReference>
<evidence type="ECO:0000259" key="1">
    <source>
        <dbReference type="PROSITE" id="PS50404"/>
    </source>
</evidence>
<dbReference type="SUPFAM" id="SSF47616">
    <property type="entry name" value="GST C-terminal domain-like"/>
    <property type="match status" value="1"/>
</dbReference>
<feature type="domain" description="GST C-terminal" evidence="2">
    <location>
        <begin position="95"/>
        <end position="213"/>
    </location>
</feature>
<dbReference type="GO" id="GO:0006749">
    <property type="term" value="P:glutathione metabolic process"/>
    <property type="evidence" value="ECO:0007669"/>
    <property type="project" value="TreeGrafter"/>
</dbReference>
<dbReference type="AlphaFoldDB" id="A0A093UR92"/>
<dbReference type="InterPro" id="IPR004046">
    <property type="entry name" value="GST_C"/>
</dbReference>
<dbReference type="PROSITE" id="PS50404">
    <property type="entry name" value="GST_NTER"/>
    <property type="match status" value="1"/>
</dbReference>
<protein>
    <submittedName>
        <fullName evidence="3">Glutathione S-transferase A1</fullName>
    </submittedName>
</protein>
<dbReference type="PANTHER" id="PTHR11571:SF150">
    <property type="entry name" value="GLUTATHIONE S-TRANSFERASE"/>
    <property type="match status" value="1"/>
</dbReference>
<dbReference type="InterPro" id="IPR004045">
    <property type="entry name" value="Glutathione_S-Trfase_N"/>
</dbReference>
<evidence type="ECO:0000259" key="2">
    <source>
        <dbReference type="PROSITE" id="PS50405"/>
    </source>
</evidence>
<sequence>MSASEGKPVLHYLDIGSLGRGEVIRLFLKDAGIDFEDTRYPFNDSWKDTKAELQKKGISRTGKVPVLEYKGIYLSQHIPILRYLARELKAYDGATSLEKHLVDVVADLYIDWRHSLYQAQWVANLEKLSDSYKNEILPDHYKTLAYYYGKNGGPFLLGDRVTYADFAVFQSIDNNEKIGADATLPEELLKFKTAFEARPRVAAYLKSGRNTKA</sequence>
<accession>A0A093UR92</accession>
<dbReference type="CDD" id="cd03039">
    <property type="entry name" value="GST_N_Sigma_like"/>
    <property type="match status" value="1"/>
</dbReference>
<name>A0A093UR92_TALMA</name>
<dbReference type="Gene3D" id="1.20.1050.10">
    <property type="match status" value="1"/>
</dbReference>
<dbReference type="Gene3D" id="3.40.30.10">
    <property type="entry name" value="Glutaredoxin"/>
    <property type="match status" value="1"/>
</dbReference>
<dbReference type="PROSITE" id="PS50405">
    <property type="entry name" value="GST_CTER"/>
    <property type="match status" value="1"/>
</dbReference>
<reference key="1">
    <citation type="journal article" date="2014" name="PLoS Genet.">
        <title>Signature Gene Expression Reveals Novel Clues to the Molecular Mechanisms of Dimorphic Transition in Penicillium marneffei.</title>
        <authorList>
            <person name="Yang E."/>
            <person name="Wang G."/>
            <person name="Cai J."/>
            <person name="Woo P.C."/>
            <person name="Lau S.K."/>
            <person name="Yuen K.-Y."/>
            <person name="Chow W.-N."/>
            <person name="Lin X."/>
        </authorList>
    </citation>
    <scope>NUCLEOTIDE SEQUENCE [LARGE SCALE GENOMIC DNA]</scope>
    <source>
        <strain>PM1</strain>
    </source>
</reference>
<organism evidence="3">
    <name type="scientific">Talaromyces marneffei PM1</name>
    <dbReference type="NCBI Taxonomy" id="1077442"/>
    <lineage>
        <taxon>Eukaryota</taxon>
        <taxon>Fungi</taxon>
        <taxon>Dikarya</taxon>
        <taxon>Ascomycota</taxon>
        <taxon>Pezizomycotina</taxon>
        <taxon>Eurotiomycetes</taxon>
        <taxon>Eurotiomycetidae</taxon>
        <taxon>Eurotiales</taxon>
        <taxon>Trichocomaceae</taxon>
        <taxon>Talaromyces</taxon>
        <taxon>Talaromyces sect. Talaromyces</taxon>
    </lineage>
</organism>
<dbReference type="InterPro" id="IPR036249">
    <property type="entry name" value="Thioredoxin-like_sf"/>
</dbReference>
<keyword evidence="3" id="KW-0808">Transferase</keyword>
<proteinExistence type="predicted"/>
<dbReference type="PANTHER" id="PTHR11571">
    <property type="entry name" value="GLUTATHIONE S-TRANSFERASE"/>
    <property type="match status" value="1"/>
</dbReference>
<evidence type="ECO:0000313" key="3">
    <source>
        <dbReference type="EMBL" id="KFX42440.1"/>
    </source>
</evidence>
<dbReference type="EMBL" id="JPOX01000044">
    <property type="protein sequence ID" value="KFX42440.1"/>
    <property type="molecule type" value="Genomic_DNA"/>
</dbReference>
<comment type="caution">
    <text evidence="3">The sequence shown here is derived from an EMBL/GenBank/DDBJ whole genome shotgun (WGS) entry which is preliminary data.</text>
</comment>
<dbReference type="InterPro" id="IPR050213">
    <property type="entry name" value="GST_superfamily"/>
</dbReference>
<dbReference type="SFLD" id="SFLDS00019">
    <property type="entry name" value="Glutathione_Transferase_(cytos"/>
    <property type="match status" value="1"/>
</dbReference>